<dbReference type="Proteomes" id="UP000460135">
    <property type="component" value="Unassembled WGS sequence"/>
</dbReference>
<evidence type="ECO:0000313" key="5">
    <source>
        <dbReference type="Proteomes" id="UP000266492"/>
    </source>
</evidence>
<dbReference type="EMBL" id="VWLX01000003">
    <property type="protein sequence ID" value="KAA3807748.1"/>
    <property type="molecule type" value="Genomic_DNA"/>
</dbReference>
<dbReference type="PROSITE" id="PS51257">
    <property type="entry name" value="PROKAR_LIPOPROTEIN"/>
    <property type="match status" value="1"/>
</dbReference>
<organism evidence="4 5">
    <name type="scientific">Bacteroides ovatus</name>
    <dbReference type="NCBI Taxonomy" id="28116"/>
    <lineage>
        <taxon>Bacteria</taxon>
        <taxon>Pseudomonadati</taxon>
        <taxon>Bacteroidota</taxon>
        <taxon>Bacteroidia</taxon>
        <taxon>Bacteroidales</taxon>
        <taxon>Bacteroidaceae</taxon>
        <taxon>Bacteroides</taxon>
    </lineage>
</organism>
<dbReference type="Proteomes" id="UP001214017">
    <property type="component" value="Unassembled WGS sequence"/>
</dbReference>
<feature type="chain" id="PRO_5042358369" evidence="1">
    <location>
        <begin position="18"/>
        <end position="230"/>
    </location>
</feature>
<dbReference type="EMBL" id="JAQNWR010000007">
    <property type="protein sequence ID" value="MDC2408575.1"/>
    <property type="molecule type" value="Genomic_DNA"/>
</dbReference>
<dbReference type="Proteomes" id="UP000266492">
    <property type="component" value="Unassembled WGS sequence"/>
</dbReference>
<reference evidence="3" key="3">
    <citation type="submission" date="2022-10" db="EMBL/GenBank/DDBJ databases">
        <title>Human gut microbiome strain richness.</title>
        <authorList>
            <person name="Chen-Liaw A."/>
        </authorList>
    </citation>
    <scope>NUCLEOTIDE SEQUENCE</scope>
    <source>
        <strain evidence="3">F7_m1001271B151109d0_201107</strain>
    </source>
</reference>
<keyword evidence="1" id="KW-0732">Signal</keyword>
<reference evidence="4 5" key="1">
    <citation type="submission" date="2018-08" db="EMBL/GenBank/DDBJ databases">
        <title>A genome reference for cultivated species of the human gut microbiota.</title>
        <authorList>
            <person name="Zou Y."/>
            <person name="Xue W."/>
            <person name="Luo G."/>
        </authorList>
    </citation>
    <scope>NUCLEOTIDE SEQUENCE [LARGE SCALE GENOMIC DNA]</scope>
    <source>
        <strain evidence="4 5">AF20-9LB</strain>
    </source>
</reference>
<evidence type="ECO:0000313" key="6">
    <source>
        <dbReference type="Proteomes" id="UP000460135"/>
    </source>
</evidence>
<dbReference type="KEGG" id="boa:Bovatus_03155"/>
<reference evidence="2 6" key="2">
    <citation type="journal article" date="2019" name="Nat. Med.">
        <title>A library of human gut bacterial isolates paired with longitudinal multiomics data enables mechanistic microbiome research.</title>
        <authorList>
            <person name="Poyet M."/>
            <person name="Groussin M."/>
            <person name="Gibbons S.M."/>
            <person name="Avila-Pacheco J."/>
            <person name="Jiang X."/>
            <person name="Kearney S.M."/>
            <person name="Perrotta A.R."/>
            <person name="Berdy B."/>
            <person name="Zhao S."/>
            <person name="Lieberman T.D."/>
            <person name="Swanson P.K."/>
            <person name="Smith M."/>
            <person name="Roesemann S."/>
            <person name="Alexander J.E."/>
            <person name="Rich S.A."/>
            <person name="Livny J."/>
            <person name="Vlamakis H."/>
            <person name="Clish C."/>
            <person name="Bullock K."/>
            <person name="Deik A."/>
            <person name="Scott J."/>
            <person name="Pierce K.A."/>
            <person name="Xavier R.J."/>
            <person name="Alm E.J."/>
        </authorList>
    </citation>
    <scope>NUCLEOTIDE SEQUENCE [LARGE SCALE GENOMIC DNA]</scope>
    <source>
        <strain evidence="2 6">BIOML-A183</strain>
    </source>
</reference>
<name>A0A395W6A6_BACOV</name>
<dbReference type="RefSeq" id="WP_004298565.1">
    <property type="nucleotide sequence ID" value="NZ_BAABYJ010000001.1"/>
</dbReference>
<gene>
    <name evidence="4" type="ORF">DWX70_02875</name>
    <name evidence="2" type="ORF">F3F51_05620</name>
    <name evidence="3" type="ORF">PO240_11885</name>
</gene>
<dbReference type="Pfam" id="PF16389">
    <property type="entry name" value="DUF4998"/>
    <property type="match status" value="1"/>
</dbReference>
<dbReference type="GeneID" id="29452792"/>
<evidence type="ECO:0000313" key="3">
    <source>
        <dbReference type="EMBL" id="MDC2408575.1"/>
    </source>
</evidence>
<comment type="caution">
    <text evidence="4">The sequence shown here is derived from an EMBL/GenBank/DDBJ whole genome shotgun (WGS) entry which is preliminary data.</text>
</comment>
<evidence type="ECO:0000313" key="4">
    <source>
        <dbReference type="EMBL" id="RGS87420.1"/>
    </source>
</evidence>
<evidence type="ECO:0000313" key="2">
    <source>
        <dbReference type="EMBL" id="KAA3807748.1"/>
    </source>
</evidence>
<protein>
    <submittedName>
        <fullName evidence="3">DUF4998 domain-containing protein</fullName>
    </submittedName>
</protein>
<evidence type="ECO:0000256" key="1">
    <source>
        <dbReference type="SAM" id="SignalP"/>
    </source>
</evidence>
<dbReference type="EMBL" id="QRVZ01000002">
    <property type="protein sequence ID" value="RGS87420.1"/>
    <property type="molecule type" value="Genomic_DNA"/>
</dbReference>
<accession>A0A395W6A6</accession>
<proteinExistence type="predicted"/>
<sequence length="230" mass="26306">MKQLYFIVACMCMIWLAACSDMNDVHDIYLKNGETVYIGRVDSIHVFSGRERVKIRYWVTDPRAKHLEVLWNHGKESAVFDIPAHDPLEGLDIMIGENGSSIAEGDYTFTFYTHDDKEHRSIRYEQLLKVYGAQYELTLNNRIVKKLTKGDNELTIEWGGSNSDQEIGVEVFYTDLSGKQASVRKPTEELGSATKIVGIDLSRKVTYCTWYKPGEEVIDDFHAAILELQL</sequence>
<dbReference type="AlphaFoldDB" id="A0A395W6A6"/>
<feature type="signal peptide" evidence="1">
    <location>
        <begin position="1"/>
        <end position="17"/>
    </location>
</feature>